<reference evidence="1" key="2">
    <citation type="submission" date="2015-06" db="UniProtKB">
        <authorList>
            <consortium name="EnsemblMetazoa"/>
        </authorList>
    </citation>
    <scope>IDENTIFICATION</scope>
</reference>
<keyword evidence="2" id="KW-1185">Reference proteome</keyword>
<name>T1K7B4_TETUR</name>
<reference evidence="2" key="1">
    <citation type="submission" date="2011-08" db="EMBL/GenBank/DDBJ databases">
        <authorList>
            <person name="Rombauts S."/>
        </authorList>
    </citation>
    <scope>NUCLEOTIDE SEQUENCE</scope>
    <source>
        <strain evidence="2">London</strain>
    </source>
</reference>
<sequence>MLLLVNCIQEFTISKNDPNNNNITHST</sequence>
<dbReference type="EMBL" id="CAEY01001802">
    <property type="status" value="NOT_ANNOTATED_CDS"/>
    <property type="molecule type" value="Genomic_DNA"/>
</dbReference>
<dbReference type="HOGENOM" id="CLU_3415419_0_0_1"/>
<proteinExistence type="predicted"/>
<protein>
    <submittedName>
        <fullName evidence="1">Uncharacterized protein</fullName>
    </submittedName>
</protein>
<dbReference type="EnsemblMetazoa" id="tetur06g03610.1">
    <property type="protein sequence ID" value="tetur06g03610.1"/>
    <property type="gene ID" value="tetur06g03610"/>
</dbReference>
<dbReference type="Proteomes" id="UP000015104">
    <property type="component" value="Unassembled WGS sequence"/>
</dbReference>
<evidence type="ECO:0000313" key="1">
    <source>
        <dbReference type="EnsemblMetazoa" id="tetur06g03610.1"/>
    </source>
</evidence>
<evidence type="ECO:0000313" key="2">
    <source>
        <dbReference type="Proteomes" id="UP000015104"/>
    </source>
</evidence>
<organism evidence="1 2">
    <name type="scientific">Tetranychus urticae</name>
    <name type="common">Two-spotted spider mite</name>
    <dbReference type="NCBI Taxonomy" id="32264"/>
    <lineage>
        <taxon>Eukaryota</taxon>
        <taxon>Metazoa</taxon>
        <taxon>Ecdysozoa</taxon>
        <taxon>Arthropoda</taxon>
        <taxon>Chelicerata</taxon>
        <taxon>Arachnida</taxon>
        <taxon>Acari</taxon>
        <taxon>Acariformes</taxon>
        <taxon>Trombidiformes</taxon>
        <taxon>Prostigmata</taxon>
        <taxon>Eleutherengona</taxon>
        <taxon>Raphignathae</taxon>
        <taxon>Tetranychoidea</taxon>
        <taxon>Tetranychidae</taxon>
        <taxon>Tetranychus</taxon>
    </lineage>
</organism>
<dbReference type="AlphaFoldDB" id="T1K7B4"/>
<accession>T1K7B4</accession>